<dbReference type="Pfam" id="PF12799">
    <property type="entry name" value="LRR_4"/>
    <property type="match status" value="1"/>
</dbReference>
<dbReference type="Proteomes" id="UP001642409">
    <property type="component" value="Unassembled WGS sequence"/>
</dbReference>
<keyword evidence="4" id="KW-1185">Reference proteome</keyword>
<sequence length="83" mass="9659">MHLKNLSNLTHLHLDNNKIASLDQLVNVKNLKRLELLWIMNNPICDQSNFEAVLKEKCSQVKNLNKIVVKVANQNEEIRISKR</sequence>
<dbReference type="InterPro" id="IPR032675">
    <property type="entry name" value="LRR_dom_sf"/>
</dbReference>
<name>A0ABP1IT57_9EUKA</name>
<evidence type="ECO:0000256" key="2">
    <source>
        <dbReference type="ARBA" id="ARBA00022737"/>
    </source>
</evidence>
<keyword evidence="1" id="KW-0433">Leucine-rich repeat</keyword>
<dbReference type="PANTHER" id="PTHR18849">
    <property type="entry name" value="LEUCINE RICH REPEAT PROTEIN"/>
    <property type="match status" value="1"/>
</dbReference>
<evidence type="ECO:0000256" key="1">
    <source>
        <dbReference type="ARBA" id="ARBA00022614"/>
    </source>
</evidence>
<dbReference type="EMBL" id="CAXDID020000092">
    <property type="protein sequence ID" value="CAL6023084.1"/>
    <property type="molecule type" value="Genomic_DNA"/>
</dbReference>
<dbReference type="PROSITE" id="PS51450">
    <property type="entry name" value="LRR"/>
    <property type="match status" value="1"/>
</dbReference>
<gene>
    <name evidence="3" type="ORF">HINF_LOCUS28961</name>
</gene>
<reference evidence="3 4" key="1">
    <citation type="submission" date="2024-07" db="EMBL/GenBank/DDBJ databases">
        <authorList>
            <person name="Akdeniz Z."/>
        </authorList>
    </citation>
    <scope>NUCLEOTIDE SEQUENCE [LARGE SCALE GENOMIC DNA]</scope>
</reference>
<dbReference type="SUPFAM" id="SSF52058">
    <property type="entry name" value="L domain-like"/>
    <property type="match status" value="1"/>
</dbReference>
<keyword evidence="2" id="KW-0677">Repeat</keyword>
<evidence type="ECO:0000313" key="3">
    <source>
        <dbReference type="EMBL" id="CAL6023084.1"/>
    </source>
</evidence>
<proteinExistence type="predicted"/>
<dbReference type="InterPro" id="IPR025875">
    <property type="entry name" value="Leu-rich_rpt_4"/>
</dbReference>
<comment type="caution">
    <text evidence="3">The sequence shown here is derived from an EMBL/GenBank/DDBJ whole genome shotgun (WGS) entry which is preliminary data.</text>
</comment>
<protein>
    <submittedName>
        <fullName evidence="3">Leucine_rich repeat-containing protein</fullName>
    </submittedName>
</protein>
<dbReference type="InterPro" id="IPR001611">
    <property type="entry name" value="Leu-rich_rpt"/>
</dbReference>
<organism evidence="3 4">
    <name type="scientific">Hexamita inflata</name>
    <dbReference type="NCBI Taxonomy" id="28002"/>
    <lineage>
        <taxon>Eukaryota</taxon>
        <taxon>Metamonada</taxon>
        <taxon>Diplomonadida</taxon>
        <taxon>Hexamitidae</taxon>
        <taxon>Hexamitinae</taxon>
        <taxon>Hexamita</taxon>
    </lineage>
</organism>
<accession>A0ABP1IT57</accession>
<dbReference type="Gene3D" id="3.80.10.10">
    <property type="entry name" value="Ribonuclease Inhibitor"/>
    <property type="match status" value="1"/>
</dbReference>
<evidence type="ECO:0000313" key="4">
    <source>
        <dbReference type="Proteomes" id="UP001642409"/>
    </source>
</evidence>
<dbReference type="PANTHER" id="PTHR18849:SF0">
    <property type="entry name" value="CILIA- AND FLAGELLA-ASSOCIATED PROTEIN 410-RELATED"/>
    <property type="match status" value="1"/>
</dbReference>